<feature type="compositionally biased region" description="Low complexity" evidence="2">
    <location>
        <begin position="40"/>
        <end position="53"/>
    </location>
</feature>
<sequence length="389" mass="39704">MRRNVSTSPGTRRRGASRAVACALTAAGALLVSALQTGAAGAAGPAGTDAASASVRTGTGAPSSVADFWTAERMREATPLDLLSAGTDGSAKRSATAENRSAAAKSRSATAEKRPATAEKRSSSAAGANPATTPTRRGSERTVRPTLPATATSTPASAPAPKSFPQAGAPWTGDGAVTNTAGRVFFTYQGRTASCSGNAVTSANKSTVLTAGHCVKLNGAWHGDWVFVPGYHDGQAPYGKWAAAKTLATPQWTASENINYDIGAAVVAPVGGQRLTDVVGGQGLAFNTGYNKPMYAFGYPAAAPYDGSKLIYCSGNTIKDPLFSTDHGLSCNMTGGSSGGPWFTSFDEASGTGLQSSVNSFGYTFLPNTMFGPYFGDDAENLYDEAQSS</sequence>
<keyword evidence="1 3" id="KW-0732">Signal</keyword>
<dbReference type="RefSeq" id="WP_125056674.1">
    <property type="nucleotide sequence ID" value="NZ_BHZD01000001.1"/>
</dbReference>
<feature type="compositionally biased region" description="Low complexity" evidence="2">
    <location>
        <begin position="145"/>
        <end position="161"/>
    </location>
</feature>
<gene>
    <name evidence="4" type="ORF">GKJPGBOP_06017</name>
</gene>
<name>A0A401WAG4_STREY</name>
<dbReference type="EMBL" id="BHZD01000001">
    <property type="protein sequence ID" value="GCD46269.1"/>
    <property type="molecule type" value="Genomic_DNA"/>
</dbReference>
<feature type="region of interest" description="Disordered" evidence="2">
    <location>
        <begin position="82"/>
        <end position="175"/>
    </location>
</feature>
<dbReference type="PROSITE" id="PS00134">
    <property type="entry name" value="TRYPSIN_HIS"/>
    <property type="match status" value="1"/>
</dbReference>
<dbReference type="AlphaFoldDB" id="A0A401WAG4"/>
<feature type="region of interest" description="Disordered" evidence="2">
    <location>
        <begin position="40"/>
        <end position="63"/>
    </location>
</feature>
<feature type="compositionally biased region" description="Basic and acidic residues" evidence="2">
    <location>
        <begin position="110"/>
        <end position="122"/>
    </location>
</feature>
<feature type="signal peptide" evidence="3">
    <location>
        <begin position="1"/>
        <end position="42"/>
    </location>
</feature>
<proteinExistence type="predicted"/>
<dbReference type="Gene3D" id="2.40.10.10">
    <property type="entry name" value="Trypsin-like serine proteases"/>
    <property type="match status" value="2"/>
</dbReference>
<dbReference type="PANTHER" id="PTHR15462">
    <property type="entry name" value="SERINE PROTEASE"/>
    <property type="match status" value="1"/>
</dbReference>
<evidence type="ECO:0000256" key="1">
    <source>
        <dbReference type="ARBA" id="ARBA00022729"/>
    </source>
</evidence>
<evidence type="ECO:0000256" key="3">
    <source>
        <dbReference type="SAM" id="SignalP"/>
    </source>
</evidence>
<feature type="compositionally biased region" description="Low complexity" evidence="2">
    <location>
        <begin position="97"/>
        <end position="109"/>
    </location>
</feature>
<dbReference type="Proteomes" id="UP000286746">
    <property type="component" value="Unassembled WGS sequence"/>
</dbReference>
<evidence type="ECO:0000256" key="2">
    <source>
        <dbReference type="SAM" id="MobiDB-lite"/>
    </source>
</evidence>
<dbReference type="InterPro" id="IPR050966">
    <property type="entry name" value="Glutamyl_endopeptidase"/>
</dbReference>
<evidence type="ECO:0000313" key="4">
    <source>
        <dbReference type="EMBL" id="GCD46269.1"/>
    </source>
</evidence>
<organism evidence="4 5">
    <name type="scientific">Streptomyces paromomycinus</name>
    <name type="common">Streptomyces rimosus subsp. paromomycinus</name>
    <dbReference type="NCBI Taxonomy" id="92743"/>
    <lineage>
        <taxon>Bacteria</taxon>
        <taxon>Bacillati</taxon>
        <taxon>Actinomycetota</taxon>
        <taxon>Actinomycetes</taxon>
        <taxon>Kitasatosporales</taxon>
        <taxon>Streptomycetaceae</taxon>
        <taxon>Streptomyces</taxon>
    </lineage>
</organism>
<dbReference type="SUPFAM" id="SSF50494">
    <property type="entry name" value="Trypsin-like serine proteases"/>
    <property type="match status" value="1"/>
</dbReference>
<dbReference type="GO" id="GO:0006508">
    <property type="term" value="P:proteolysis"/>
    <property type="evidence" value="ECO:0007669"/>
    <property type="project" value="InterPro"/>
</dbReference>
<feature type="chain" id="PRO_5019034714" evidence="3">
    <location>
        <begin position="43"/>
        <end position="389"/>
    </location>
</feature>
<dbReference type="InterPro" id="IPR018114">
    <property type="entry name" value="TRYPSIN_HIS"/>
</dbReference>
<dbReference type="InterPro" id="IPR043504">
    <property type="entry name" value="Peptidase_S1_PA_chymotrypsin"/>
</dbReference>
<dbReference type="PANTHER" id="PTHR15462:SF19">
    <property type="entry name" value="PEPTIDASE S1 DOMAIN-CONTAINING PROTEIN"/>
    <property type="match status" value="1"/>
</dbReference>
<protein>
    <submittedName>
        <fullName evidence="4">Peptidase</fullName>
    </submittedName>
</protein>
<feature type="compositionally biased region" description="Polar residues" evidence="2">
    <location>
        <begin position="123"/>
        <end position="136"/>
    </location>
</feature>
<accession>A0A401WAG4</accession>
<evidence type="ECO:0000313" key="5">
    <source>
        <dbReference type="Proteomes" id="UP000286746"/>
    </source>
</evidence>
<keyword evidence="5" id="KW-1185">Reference proteome</keyword>
<comment type="caution">
    <text evidence="4">The sequence shown here is derived from an EMBL/GenBank/DDBJ whole genome shotgun (WGS) entry which is preliminary data.</text>
</comment>
<reference evidence="4 5" key="1">
    <citation type="submission" date="2018-11" db="EMBL/GenBank/DDBJ databases">
        <title>Whole genome sequence of Streptomyces paromomycinus NBRC 15454(T).</title>
        <authorList>
            <person name="Komaki H."/>
            <person name="Tamura T."/>
        </authorList>
    </citation>
    <scope>NUCLEOTIDE SEQUENCE [LARGE SCALE GENOMIC DNA]</scope>
    <source>
        <strain evidence="4 5">NBRC 15454</strain>
    </source>
</reference>
<dbReference type="InterPro" id="IPR009003">
    <property type="entry name" value="Peptidase_S1_PA"/>
</dbReference>
<dbReference type="GO" id="GO:0004252">
    <property type="term" value="F:serine-type endopeptidase activity"/>
    <property type="evidence" value="ECO:0007669"/>
    <property type="project" value="InterPro"/>
</dbReference>